<name>A0A0W0VC15_9GAMM</name>
<dbReference type="OrthoDB" id="9806945at2"/>
<keyword evidence="3" id="KW-1185">Reference proteome</keyword>
<gene>
    <name evidence="2" type="ORF">Ljor_1704</name>
</gene>
<organism evidence="2 3">
    <name type="scientific">Legionella jordanis</name>
    <dbReference type="NCBI Taxonomy" id="456"/>
    <lineage>
        <taxon>Bacteria</taxon>
        <taxon>Pseudomonadati</taxon>
        <taxon>Pseudomonadota</taxon>
        <taxon>Gammaproteobacteria</taxon>
        <taxon>Legionellales</taxon>
        <taxon>Legionellaceae</taxon>
        <taxon>Legionella</taxon>
    </lineage>
</organism>
<dbReference type="RefSeq" id="WP_058471156.1">
    <property type="nucleotide sequence ID" value="NZ_CAAAIC010000009.1"/>
</dbReference>
<dbReference type="AlphaFoldDB" id="A0A0W0VC15"/>
<evidence type="ECO:0000313" key="3">
    <source>
        <dbReference type="Proteomes" id="UP000055035"/>
    </source>
</evidence>
<dbReference type="EMBL" id="LNYJ01000011">
    <property type="protein sequence ID" value="KTD17398.1"/>
    <property type="molecule type" value="Genomic_DNA"/>
</dbReference>
<dbReference type="InterPro" id="IPR037523">
    <property type="entry name" value="VOC_core"/>
</dbReference>
<protein>
    <submittedName>
        <fullName evidence="2">Bleomycin resistance protein</fullName>
    </submittedName>
</protein>
<dbReference type="PROSITE" id="PS51819">
    <property type="entry name" value="VOC"/>
    <property type="match status" value="1"/>
</dbReference>
<evidence type="ECO:0000259" key="1">
    <source>
        <dbReference type="PROSITE" id="PS51819"/>
    </source>
</evidence>
<dbReference type="InterPro" id="IPR004360">
    <property type="entry name" value="Glyas_Fos-R_dOase_dom"/>
</dbReference>
<reference evidence="2 3" key="1">
    <citation type="submission" date="2015-11" db="EMBL/GenBank/DDBJ databases">
        <title>Genomic analysis of 38 Legionella species identifies large and diverse effector repertoires.</title>
        <authorList>
            <person name="Burstein D."/>
            <person name="Amaro F."/>
            <person name="Zusman T."/>
            <person name="Lifshitz Z."/>
            <person name="Cohen O."/>
            <person name="Gilbert J.A."/>
            <person name="Pupko T."/>
            <person name="Shuman H.A."/>
            <person name="Segal G."/>
        </authorList>
    </citation>
    <scope>NUCLEOTIDE SEQUENCE [LARGE SCALE GENOMIC DNA]</scope>
    <source>
        <strain evidence="2 3">BL-540</strain>
    </source>
</reference>
<evidence type="ECO:0000313" key="2">
    <source>
        <dbReference type="EMBL" id="KTD17398.1"/>
    </source>
</evidence>
<sequence length="122" mass="13386">MRLEPSAIVFYVGNLSQSRQFYQDLLGIPPEESSPAFNMFRLSNGMGIGLKDKQSMQANIGESGGSELAITVDDIRLVDELCSVWQQKGVSIAELPASLPFGYTFTAKDPDGNRIRVVCLKN</sequence>
<dbReference type="Gene3D" id="3.30.720.110">
    <property type="match status" value="1"/>
</dbReference>
<dbReference type="PIRSF" id="PIRSF039020">
    <property type="entry name" value="EhpR"/>
    <property type="match status" value="1"/>
</dbReference>
<dbReference type="PATRIC" id="fig|456.5.peg.1820"/>
<feature type="domain" description="VOC" evidence="1">
    <location>
        <begin position="4"/>
        <end position="120"/>
    </location>
</feature>
<dbReference type="Pfam" id="PF00903">
    <property type="entry name" value="Glyoxalase"/>
    <property type="match status" value="1"/>
</dbReference>
<dbReference type="Gene3D" id="3.30.720.120">
    <property type="match status" value="1"/>
</dbReference>
<dbReference type="STRING" id="456.Ljor_1704"/>
<dbReference type="SUPFAM" id="SSF54593">
    <property type="entry name" value="Glyoxalase/Bleomycin resistance protein/Dihydroxybiphenyl dioxygenase"/>
    <property type="match status" value="1"/>
</dbReference>
<proteinExistence type="predicted"/>
<dbReference type="InterPro" id="IPR029068">
    <property type="entry name" value="Glyas_Bleomycin-R_OHBP_Dase"/>
</dbReference>
<accession>A0A0W0VC15</accession>
<comment type="caution">
    <text evidence="2">The sequence shown here is derived from an EMBL/GenBank/DDBJ whole genome shotgun (WGS) entry which is preliminary data.</text>
</comment>
<dbReference type="Proteomes" id="UP000055035">
    <property type="component" value="Unassembled WGS sequence"/>
</dbReference>
<dbReference type="InterPro" id="IPR026275">
    <property type="entry name" value="Glyoxalase/dOase/EhpR"/>
</dbReference>